<feature type="compositionally biased region" description="Polar residues" evidence="2">
    <location>
        <begin position="406"/>
        <end position="417"/>
    </location>
</feature>
<feature type="compositionally biased region" description="Basic and acidic residues" evidence="2">
    <location>
        <begin position="331"/>
        <end position="389"/>
    </location>
</feature>
<proteinExistence type="predicted"/>
<dbReference type="EMBL" id="JAUUTY010000006">
    <property type="protein sequence ID" value="KAK1616151.1"/>
    <property type="molecule type" value="Genomic_DNA"/>
</dbReference>
<keyword evidence="5" id="KW-1185">Reference proteome</keyword>
<name>A0AAD8R8T5_LOLMU</name>
<organism evidence="4 5">
    <name type="scientific">Lolium multiflorum</name>
    <name type="common">Italian ryegrass</name>
    <name type="synonym">Lolium perenne subsp. multiflorum</name>
    <dbReference type="NCBI Taxonomy" id="4521"/>
    <lineage>
        <taxon>Eukaryota</taxon>
        <taxon>Viridiplantae</taxon>
        <taxon>Streptophyta</taxon>
        <taxon>Embryophyta</taxon>
        <taxon>Tracheophyta</taxon>
        <taxon>Spermatophyta</taxon>
        <taxon>Magnoliopsida</taxon>
        <taxon>Liliopsida</taxon>
        <taxon>Poales</taxon>
        <taxon>Poaceae</taxon>
        <taxon>BOP clade</taxon>
        <taxon>Pooideae</taxon>
        <taxon>Poodae</taxon>
        <taxon>Poeae</taxon>
        <taxon>Poeae Chloroplast Group 2 (Poeae type)</taxon>
        <taxon>Loliodinae</taxon>
        <taxon>Loliinae</taxon>
        <taxon>Lolium</taxon>
    </lineage>
</organism>
<feature type="compositionally biased region" description="Polar residues" evidence="2">
    <location>
        <begin position="73"/>
        <end position="92"/>
    </location>
</feature>
<evidence type="ECO:0000259" key="3">
    <source>
        <dbReference type="Pfam" id="PF01095"/>
    </source>
</evidence>
<feature type="compositionally biased region" description="Pro residues" evidence="2">
    <location>
        <begin position="292"/>
        <end position="301"/>
    </location>
</feature>
<sequence length="417" mass="46923">MAIFFSCQIDGQHDTLFAQAYRQYSRISIMSGTVDLIFGNAACDGEYGFGDQPEVDSAHLSEVLATVAALGQTGSEEATNQSDPQPSHQGSPMSRERPRRDSSSEELLTAEEMVARVVLNKPITPGDAADLEALEATRKEMLATAKKLADTEAALREERAEAAGLADHFDRQDREITATLEQVKSMAKEWEVKMTYAQAEADRIVREAIPPRRINFATPAEQRPLETPKDNMLKAAELLKKKDEEVDINYLRTLVASAMQQQSKADTSRRHRPDPRKGKDPMYSGRDKYRNPSPPPNGYPRPPRRRSPAGNTRPPGHGGIVIRDNVLPRNRNRERSPEPRRNQNNVREPEPRRSRNEERDPEPRRSRDPEPRRNDQGSQRHGEGSHEPEPAPGRPRRIGWRKQEIGPTTSQVSLTTT</sequence>
<evidence type="ECO:0000256" key="1">
    <source>
        <dbReference type="ARBA" id="ARBA00022801"/>
    </source>
</evidence>
<feature type="domain" description="Pectinesterase catalytic" evidence="3">
    <location>
        <begin position="2"/>
        <end position="43"/>
    </location>
</feature>
<feature type="region of interest" description="Disordered" evidence="2">
    <location>
        <begin position="73"/>
        <end position="105"/>
    </location>
</feature>
<evidence type="ECO:0000313" key="5">
    <source>
        <dbReference type="Proteomes" id="UP001231189"/>
    </source>
</evidence>
<evidence type="ECO:0000313" key="4">
    <source>
        <dbReference type="EMBL" id="KAK1616151.1"/>
    </source>
</evidence>
<feature type="compositionally biased region" description="Basic and acidic residues" evidence="2">
    <location>
        <begin position="94"/>
        <end position="103"/>
    </location>
</feature>
<dbReference type="Gene3D" id="2.160.20.10">
    <property type="entry name" value="Single-stranded right-handed beta-helix, Pectin lyase-like"/>
    <property type="match status" value="1"/>
</dbReference>
<keyword evidence="1" id="KW-0378">Hydrolase</keyword>
<protein>
    <recommendedName>
        <fullName evidence="3">Pectinesterase catalytic domain-containing protein</fullName>
    </recommendedName>
</protein>
<dbReference type="Pfam" id="PF01095">
    <property type="entry name" value="Pectinesterase"/>
    <property type="match status" value="1"/>
</dbReference>
<reference evidence="4" key="1">
    <citation type="submission" date="2023-07" db="EMBL/GenBank/DDBJ databases">
        <title>A chromosome-level genome assembly of Lolium multiflorum.</title>
        <authorList>
            <person name="Chen Y."/>
            <person name="Copetti D."/>
            <person name="Kolliker R."/>
            <person name="Studer B."/>
        </authorList>
    </citation>
    <scope>NUCLEOTIDE SEQUENCE</scope>
    <source>
        <strain evidence="4">02402/16</strain>
        <tissue evidence="4">Leaf</tissue>
    </source>
</reference>
<dbReference type="InterPro" id="IPR012334">
    <property type="entry name" value="Pectin_lyas_fold"/>
</dbReference>
<evidence type="ECO:0000256" key="2">
    <source>
        <dbReference type="SAM" id="MobiDB-lite"/>
    </source>
</evidence>
<feature type="compositionally biased region" description="Basic and acidic residues" evidence="2">
    <location>
        <begin position="275"/>
        <end position="290"/>
    </location>
</feature>
<dbReference type="GO" id="GO:0030599">
    <property type="term" value="F:pectinesterase activity"/>
    <property type="evidence" value="ECO:0007669"/>
    <property type="project" value="InterPro"/>
</dbReference>
<feature type="region of interest" description="Disordered" evidence="2">
    <location>
        <begin position="258"/>
        <end position="417"/>
    </location>
</feature>
<dbReference type="InterPro" id="IPR000070">
    <property type="entry name" value="Pectinesterase_cat"/>
</dbReference>
<comment type="caution">
    <text evidence="4">The sequence shown here is derived from an EMBL/GenBank/DDBJ whole genome shotgun (WGS) entry which is preliminary data.</text>
</comment>
<dbReference type="Proteomes" id="UP001231189">
    <property type="component" value="Unassembled WGS sequence"/>
</dbReference>
<dbReference type="GO" id="GO:0042545">
    <property type="term" value="P:cell wall modification"/>
    <property type="evidence" value="ECO:0007669"/>
    <property type="project" value="InterPro"/>
</dbReference>
<dbReference type="AlphaFoldDB" id="A0AAD8R8T5"/>
<accession>A0AAD8R8T5</accession>
<gene>
    <name evidence="4" type="ORF">QYE76_021668</name>
</gene>